<name>A0ABS7C7N3_9BACL</name>
<evidence type="ECO:0000313" key="1">
    <source>
        <dbReference type="EMBL" id="MBW7456919.1"/>
    </source>
</evidence>
<proteinExistence type="predicted"/>
<protein>
    <submittedName>
        <fullName evidence="1">Uncharacterized protein</fullName>
    </submittedName>
</protein>
<accession>A0ABS7C7N3</accession>
<comment type="caution">
    <text evidence="1">The sequence shown here is derived from an EMBL/GenBank/DDBJ whole genome shotgun (WGS) entry which is preliminary data.</text>
</comment>
<dbReference type="Proteomes" id="UP001519887">
    <property type="component" value="Unassembled WGS sequence"/>
</dbReference>
<dbReference type="EMBL" id="JAHZIK010000700">
    <property type="protein sequence ID" value="MBW7456919.1"/>
    <property type="molecule type" value="Genomic_DNA"/>
</dbReference>
<keyword evidence="2" id="KW-1185">Reference proteome</keyword>
<sequence>MLAELTIARNGASTRLVFTSAQLVIVTEAGFRLWYIDLDGITQTSLLREFEQSEDIRVDLSGVTQGGQAFKAVGYLHPNTKHHAAAIRGDGVLPGF</sequence>
<gene>
    <name evidence="1" type="ORF">K0U00_23055</name>
</gene>
<evidence type="ECO:0000313" key="2">
    <source>
        <dbReference type="Proteomes" id="UP001519887"/>
    </source>
</evidence>
<organism evidence="1 2">
    <name type="scientific">Paenibacillus sepulcri</name>
    <dbReference type="NCBI Taxonomy" id="359917"/>
    <lineage>
        <taxon>Bacteria</taxon>
        <taxon>Bacillati</taxon>
        <taxon>Bacillota</taxon>
        <taxon>Bacilli</taxon>
        <taxon>Bacillales</taxon>
        <taxon>Paenibacillaceae</taxon>
        <taxon>Paenibacillus</taxon>
    </lineage>
</organism>
<reference evidence="1 2" key="1">
    <citation type="submission" date="2021-07" db="EMBL/GenBank/DDBJ databases">
        <title>Paenibacillus radiodurans sp. nov., isolated from the southeastern edge of Tengger Desert.</title>
        <authorList>
            <person name="Zhang G."/>
        </authorList>
    </citation>
    <scope>NUCLEOTIDE SEQUENCE [LARGE SCALE GENOMIC DNA]</scope>
    <source>
        <strain evidence="1 2">CCM 7311</strain>
    </source>
</reference>